<organism evidence="1 2">
    <name type="scientific">Heracleum sosnowskyi</name>
    <dbReference type="NCBI Taxonomy" id="360622"/>
    <lineage>
        <taxon>Eukaryota</taxon>
        <taxon>Viridiplantae</taxon>
        <taxon>Streptophyta</taxon>
        <taxon>Embryophyta</taxon>
        <taxon>Tracheophyta</taxon>
        <taxon>Spermatophyta</taxon>
        <taxon>Magnoliopsida</taxon>
        <taxon>eudicotyledons</taxon>
        <taxon>Gunneridae</taxon>
        <taxon>Pentapetalae</taxon>
        <taxon>asterids</taxon>
        <taxon>campanulids</taxon>
        <taxon>Apiales</taxon>
        <taxon>Apiaceae</taxon>
        <taxon>Apioideae</taxon>
        <taxon>apioid superclade</taxon>
        <taxon>Tordylieae</taxon>
        <taxon>Tordyliinae</taxon>
        <taxon>Heracleum</taxon>
    </lineage>
</organism>
<evidence type="ECO:0000313" key="1">
    <source>
        <dbReference type="EMBL" id="KAK1367519.1"/>
    </source>
</evidence>
<gene>
    <name evidence="1" type="ORF">POM88_033611</name>
</gene>
<reference evidence="1" key="2">
    <citation type="submission" date="2023-05" db="EMBL/GenBank/DDBJ databases">
        <authorList>
            <person name="Schelkunov M.I."/>
        </authorList>
    </citation>
    <scope>NUCLEOTIDE SEQUENCE</scope>
    <source>
        <strain evidence="1">Hsosn_3</strain>
        <tissue evidence="1">Leaf</tissue>
    </source>
</reference>
<comment type="caution">
    <text evidence="1">The sequence shown here is derived from an EMBL/GenBank/DDBJ whole genome shotgun (WGS) entry which is preliminary data.</text>
</comment>
<dbReference type="AlphaFoldDB" id="A0AAD8MCA9"/>
<dbReference type="Proteomes" id="UP001237642">
    <property type="component" value="Unassembled WGS sequence"/>
</dbReference>
<sequence length="125" mass="14143">MKWKPVALPQAKSWHEMSAGLGFNHVNGDFKIIWVGPVGKSESSRVEIYSVKEESCRFRYPDHGKDYVVFIVKLRDVVAALVPSSVQNNVLNLYHLDENSGSWTLMNYVGPLDNRITYAPQCLST</sequence>
<dbReference type="EMBL" id="JAUIZM010000008">
    <property type="protein sequence ID" value="KAK1367519.1"/>
    <property type="molecule type" value="Genomic_DNA"/>
</dbReference>
<accession>A0AAD8MCA9</accession>
<keyword evidence="2" id="KW-1185">Reference proteome</keyword>
<name>A0AAD8MCA9_9APIA</name>
<reference evidence="1" key="1">
    <citation type="submission" date="2023-02" db="EMBL/GenBank/DDBJ databases">
        <title>Genome of toxic invasive species Heracleum sosnowskyi carries increased number of genes despite the absence of recent whole-genome duplications.</title>
        <authorList>
            <person name="Schelkunov M."/>
            <person name="Shtratnikova V."/>
            <person name="Makarenko M."/>
            <person name="Klepikova A."/>
            <person name="Omelchenko D."/>
            <person name="Novikova G."/>
            <person name="Obukhova E."/>
            <person name="Bogdanov V."/>
            <person name="Penin A."/>
            <person name="Logacheva M."/>
        </authorList>
    </citation>
    <scope>NUCLEOTIDE SEQUENCE</scope>
    <source>
        <strain evidence="1">Hsosn_3</strain>
        <tissue evidence="1">Leaf</tissue>
    </source>
</reference>
<evidence type="ECO:0000313" key="2">
    <source>
        <dbReference type="Proteomes" id="UP001237642"/>
    </source>
</evidence>
<proteinExistence type="predicted"/>
<protein>
    <submittedName>
        <fullName evidence="1">Uncharacterized protein</fullName>
    </submittedName>
</protein>